<organism evidence="1 2">
    <name type="scientific">Artomyces pyxidatus</name>
    <dbReference type="NCBI Taxonomy" id="48021"/>
    <lineage>
        <taxon>Eukaryota</taxon>
        <taxon>Fungi</taxon>
        <taxon>Dikarya</taxon>
        <taxon>Basidiomycota</taxon>
        <taxon>Agaricomycotina</taxon>
        <taxon>Agaricomycetes</taxon>
        <taxon>Russulales</taxon>
        <taxon>Auriscalpiaceae</taxon>
        <taxon>Artomyces</taxon>
    </lineage>
</organism>
<accession>A0ACB8T7Q4</accession>
<reference evidence="1" key="1">
    <citation type="submission" date="2021-03" db="EMBL/GenBank/DDBJ databases">
        <authorList>
            <consortium name="DOE Joint Genome Institute"/>
            <person name="Ahrendt S."/>
            <person name="Looney B.P."/>
            <person name="Miyauchi S."/>
            <person name="Morin E."/>
            <person name="Drula E."/>
            <person name="Courty P.E."/>
            <person name="Chicoki N."/>
            <person name="Fauchery L."/>
            <person name="Kohler A."/>
            <person name="Kuo A."/>
            <person name="Labutti K."/>
            <person name="Pangilinan J."/>
            <person name="Lipzen A."/>
            <person name="Riley R."/>
            <person name="Andreopoulos W."/>
            <person name="He G."/>
            <person name="Johnson J."/>
            <person name="Barry K.W."/>
            <person name="Grigoriev I.V."/>
            <person name="Nagy L."/>
            <person name="Hibbett D."/>
            <person name="Henrissat B."/>
            <person name="Matheny P.B."/>
            <person name="Labbe J."/>
            <person name="Martin F."/>
        </authorList>
    </citation>
    <scope>NUCLEOTIDE SEQUENCE</scope>
    <source>
        <strain evidence="1">HHB10654</strain>
    </source>
</reference>
<dbReference type="Proteomes" id="UP000814140">
    <property type="component" value="Unassembled WGS sequence"/>
</dbReference>
<comment type="caution">
    <text evidence="1">The sequence shown here is derived from an EMBL/GenBank/DDBJ whole genome shotgun (WGS) entry which is preliminary data.</text>
</comment>
<name>A0ACB8T7Q4_9AGAM</name>
<proteinExistence type="predicted"/>
<evidence type="ECO:0000313" key="1">
    <source>
        <dbReference type="EMBL" id="KAI0064178.1"/>
    </source>
</evidence>
<reference evidence="1" key="2">
    <citation type="journal article" date="2022" name="New Phytol.">
        <title>Evolutionary transition to the ectomycorrhizal habit in the genomes of a hyperdiverse lineage of mushroom-forming fungi.</title>
        <authorList>
            <person name="Looney B."/>
            <person name="Miyauchi S."/>
            <person name="Morin E."/>
            <person name="Drula E."/>
            <person name="Courty P.E."/>
            <person name="Kohler A."/>
            <person name="Kuo A."/>
            <person name="LaButti K."/>
            <person name="Pangilinan J."/>
            <person name="Lipzen A."/>
            <person name="Riley R."/>
            <person name="Andreopoulos W."/>
            <person name="He G."/>
            <person name="Johnson J."/>
            <person name="Nolan M."/>
            <person name="Tritt A."/>
            <person name="Barry K.W."/>
            <person name="Grigoriev I.V."/>
            <person name="Nagy L.G."/>
            <person name="Hibbett D."/>
            <person name="Henrissat B."/>
            <person name="Matheny P.B."/>
            <person name="Labbe J."/>
            <person name="Martin F.M."/>
        </authorList>
    </citation>
    <scope>NUCLEOTIDE SEQUENCE</scope>
    <source>
        <strain evidence="1">HHB10654</strain>
    </source>
</reference>
<dbReference type="EMBL" id="MU277200">
    <property type="protein sequence ID" value="KAI0064178.1"/>
    <property type="molecule type" value="Genomic_DNA"/>
</dbReference>
<protein>
    <submittedName>
        <fullName evidence="1">NAD-P-binding protein</fullName>
    </submittedName>
</protein>
<evidence type="ECO:0000313" key="2">
    <source>
        <dbReference type="Proteomes" id="UP000814140"/>
    </source>
</evidence>
<keyword evidence="2" id="KW-1185">Reference proteome</keyword>
<gene>
    <name evidence="1" type="ORF">BV25DRAFT_1869578</name>
</gene>
<sequence length="291" mass="31373">MSIPGYEETVPGITERHDVYPTIDPKQFIDAQTYAGTVVLITGASRGIGLETALQYARAGASLVLVSRKQATLDDSKAAVLAELPNAKVITYAADVKDVKGAEAAVKIAVDTFGKLDILVANAGYMRTFGQPFASKDPNGWWEVQEVNVRGVYNYIHFAVPELLKTKGQIIVVGSGVAQLRIPTLSDYCLSKHSLGRLVEFVALEYPDIKIFNVHPGVVETQLNIEAAAPITPVDTVALPAATFLYLTAGKADYLSGRYVAAPWDLGVLESQWKDKIVKQNGLVSKLSIPA</sequence>